<name>A0A1M7HLN5_9RHOB</name>
<evidence type="ECO:0000313" key="3">
    <source>
        <dbReference type="Proteomes" id="UP000184444"/>
    </source>
</evidence>
<feature type="chain" id="PRO_5012522939" evidence="1">
    <location>
        <begin position="32"/>
        <end position="128"/>
    </location>
</feature>
<keyword evidence="1" id="KW-0732">Signal</keyword>
<evidence type="ECO:0000256" key="1">
    <source>
        <dbReference type="SAM" id="SignalP"/>
    </source>
</evidence>
<dbReference type="Proteomes" id="UP000184444">
    <property type="component" value="Unassembled WGS sequence"/>
</dbReference>
<reference evidence="3" key="1">
    <citation type="submission" date="2016-11" db="EMBL/GenBank/DDBJ databases">
        <authorList>
            <person name="Varghese N."/>
            <person name="Submissions S."/>
        </authorList>
    </citation>
    <scope>NUCLEOTIDE SEQUENCE [LARGE SCALE GENOMIC DNA]</scope>
    <source>
        <strain evidence="3">DSM 6637</strain>
    </source>
</reference>
<accession>A0A1M7HLN5</accession>
<dbReference type="AlphaFoldDB" id="A0A1M7HLN5"/>
<dbReference type="EMBL" id="FRCK01000006">
    <property type="protein sequence ID" value="SHM29243.1"/>
    <property type="molecule type" value="Genomic_DNA"/>
</dbReference>
<protein>
    <submittedName>
        <fullName evidence="2">Uncharacterized protein</fullName>
    </submittedName>
</protein>
<organism evidence="2 3">
    <name type="scientific">Paracoccus solventivorans</name>
    <dbReference type="NCBI Taxonomy" id="53463"/>
    <lineage>
        <taxon>Bacteria</taxon>
        <taxon>Pseudomonadati</taxon>
        <taxon>Pseudomonadota</taxon>
        <taxon>Alphaproteobacteria</taxon>
        <taxon>Rhodobacterales</taxon>
        <taxon>Paracoccaceae</taxon>
        <taxon>Paracoccus</taxon>
    </lineage>
</organism>
<feature type="signal peptide" evidence="1">
    <location>
        <begin position="1"/>
        <end position="31"/>
    </location>
</feature>
<keyword evidence="3" id="KW-1185">Reference proteome</keyword>
<proteinExistence type="predicted"/>
<evidence type="ECO:0000313" key="2">
    <source>
        <dbReference type="EMBL" id="SHM29243.1"/>
    </source>
</evidence>
<sequence>MRHLSRPARVARHMARLACLPALVVAGAALASAPGEVKTGPQTAGVSGAIHHEAPRVRPMTALTYEVFEATVEHADLAECPAALAHEGRFCRLVLQNDALHVFAFAEDGDQPLQALVEYPIEAIRFPD</sequence>
<gene>
    <name evidence="2" type="ORF">SAMN05444389_106162</name>
</gene>